<evidence type="ECO:0000313" key="3">
    <source>
        <dbReference type="Proteomes" id="UP000792457"/>
    </source>
</evidence>
<gene>
    <name evidence="2" type="ORF">J437_LFUL011716</name>
</gene>
<evidence type="ECO:0000313" key="2">
    <source>
        <dbReference type="EMBL" id="KAG8231323.1"/>
    </source>
</evidence>
<accession>A0A8K0KBH0</accession>
<dbReference type="GO" id="GO:0038203">
    <property type="term" value="P:TORC2 signaling"/>
    <property type="evidence" value="ECO:0007669"/>
    <property type="project" value="TreeGrafter"/>
</dbReference>
<dbReference type="AlphaFoldDB" id="A0A8K0KBH0"/>
<proteinExistence type="inferred from homology"/>
<reference evidence="2" key="1">
    <citation type="submission" date="2013-04" db="EMBL/GenBank/DDBJ databases">
        <authorList>
            <person name="Qu J."/>
            <person name="Murali S.C."/>
            <person name="Bandaranaike D."/>
            <person name="Bellair M."/>
            <person name="Blankenburg K."/>
            <person name="Chao H."/>
            <person name="Dinh H."/>
            <person name="Doddapaneni H."/>
            <person name="Downs B."/>
            <person name="Dugan-Rocha S."/>
            <person name="Elkadiri S."/>
            <person name="Gnanaolivu R.D."/>
            <person name="Hernandez B."/>
            <person name="Javaid M."/>
            <person name="Jayaseelan J.C."/>
            <person name="Lee S."/>
            <person name="Li M."/>
            <person name="Ming W."/>
            <person name="Munidasa M."/>
            <person name="Muniz J."/>
            <person name="Nguyen L."/>
            <person name="Ongeri F."/>
            <person name="Osuji N."/>
            <person name="Pu L.-L."/>
            <person name="Puazo M."/>
            <person name="Qu C."/>
            <person name="Quiroz J."/>
            <person name="Raj R."/>
            <person name="Weissenberger G."/>
            <person name="Xin Y."/>
            <person name="Zou X."/>
            <person name="Han Y."/>
            <person name="Richards S."/>
            <person name="Worley K."/>
            <person name="Muzny D."/>
            <person name="Gibbs R."/>
        </authorList>
    </citation>
    <scope>NUCLEOTIDE SEQUENCE</scope>
    <source>
        <strain evidence="2">Sampled in the wild</strain>
    </source>
</reference>
<comment type="caution">
    <text evidence="2">The sequence shown here is derived from an EMBL/GenBank/DDBJ whole genome shotgun (WGS) entry which is preliminary data.</text>
</comment>
<dbReference type="OrthoDB" id="2290221at2759"/>
<reference evidence="2" key="2">
    <citation type="submission" date="2017-10" db="EMBL/GenBank/DDBJ databases">
        <title>Ladona fulva Genome sequencing and assembly.</title>
        <authorList>
            <person name="Murali S."/>
            <person name="Richards S."/>
            <person name="Bandaranaike D."/>
            <person name="Bellair M."/>
            <person name="Blankenburg K."/>
            <person name="Chao H."/>
            <person name="Dinh H."/>
            <person name="Doddapaneni H."/>
            <person name="Dugan-Rocha S."/>
            <person name="Elkadiri S."/>
            <person name="Gnanaolivu R."/>
            <person name="Hernandez B."/>
            <person name="Skinner E."/>
            <person name="Javaid M."/>
            <person name="Lee S."/>
            <person name="Li M."/>
            <person name="Ming W."/>
            <person name="Munidasa M."/>
            <person name="Muniz J."/>
            <person name="Nguyen L."/>
            <person name="Hughes D."/>
            <person name="Osuji N."/>
            <person name="Pu L.-L."/>
            <person name="Puazo M."/>
            <person name="Qu C."/>
            <person name="Quiroz J."/>
            <person name="Raj R."/>
            <person name="Weissenberger G."/>
            <person name="Xin Y."/>
            <person name="Zou X."/>
            <person name="Han Y."/>
            <person name="Worley K."/>
            <person name="Muzny D."/>
            <person name="Gibbs R."/>
        </authorList>
    </citation>
    <scope>NUCLEOTIDE SEQUENCE</scope>
    <source>
        <strain evidence="2">Sampled in the wild</strain>
    </source>
</reference>
<dbReference type="InterPro" id="IPR013745">
    <property type="entry name" value="Bit61/PRR5"/>
</dbReference>
<comment type="similarity">
    <text evidence="1">Belongs to the PROTOR family.</text>
</comment>
<organism evidence="2 3">
    <name type="scientific">Ladona fulva</name>
    <name type="common">Scarce chaser dragonfly</name>
    <name type="synonym">Libellula fulva</name>
    <dbReference type="NCBI Taxonomy" id="123851"/>
    <lineage>
        <taxon>Eukaryota</taxon>
        <taxon>Metazoa</taxon>
        <taxon>Ecdysozoa</taxon>
        <taxon>Arthropoda</taxon>
        <taxon>Hexapoda</taxon>
        <taxon>Insecta</taxon>
        <taxon>Pterygota</taxon>
        <taxon>Palaeoptera</taxon>
        <taxon>Odonata</taxon>
        <taxon>Epiprocta</taxon>
        <taxon>Anisoptera</taxon>
        <taxon>Libelluloidea</taxon>
        <taxon>Libellulidae</taxon>
        <taxon>Ladona</taxon>
    </lineage>
</organism>
<name>A0A8K0KBH0_LADFU</name>
<evidence type="ECO:0000256" key="1">
    <source>
        <dbReference type="ARBA" id="ARBA00010453"/>
    </source>
</evidence>
<dbReference type="EMBL" id="KZ308550">
    <property type="protein sequence ID" value="KAG8231323.1"/>
    <property type="molecule type" value="Genomic_DNA"/>
</dbReference>
<keyword evidence="3" id="KW-1185">Reference proteome</keyword>
<dbReference type="Proteomes" id="UP000792457">
    <property type="component" value="Unassembled WGS sequence"/>
</dbReference>
<dbReference type="PANTHER" id="PTHR32428">
    <property type="entry name" value="TARGET OF RAPAMYCIN COMPLEX 2 SUBUNIT BIT61-RELATED"/>
    <property type="match status" value="1"/>
</dbReference>
<dbReference type="PANTHER" id="PTHR32428:SF2">
    <property type="entry name" value="TARGET OF RAPAMYCIN COMPLEX 2 SUBUNIT BIT61-RELATED"/>
    <property type="match status" value="1"/>
</dbReference>
<protein>
    <submittedName>
        <fullName evidence="2">Uncharacterized protein</fullName>
    </submittedName>
</protein>
<sequence length="343" mass="39041">MRDGQHSNHHKKRDLLSLKRTPTFATLLRKEVFNLRTFDPMFRYSLTRLPEEEGEEGKTAEEGREGRCSSQWANVRSAVDRVVLRCVAPKEPSKSPLLDGELASLHSDVRVLLRTEAGVFIFEYLKDKLLPGAAEGVLEEVRKRIGIAGEKEEHRKDGEELDCRKLCSALSAVWENFYSHSLPLLEAIFYQVKSRNLGIRQAGLIMFRDHVVLKLGCEIETLLKSYDPAGDLNRRSKKEGVNECCPPSTERLKLEQLVARAVTPYLGFRGLYEGGNPEPTKPSQELEVIYKRRPSVVDPRRLSRPLSVVAGGHPETLSELFHFSADRMRHKKASHRHTNQHDL</sequence>
<dbReference type="GO" id="GO:0031932">
    <property type="term" value="C:TORC2 complex"/>
    <property type="evidence" value="ECO:0007669"/>
    <property type="project" value="TreeGrafter"/>
</dbReference>